<dbReference type="AlphaFoldDB" id="A0A8S2ZD57"/>
<dbReference type="InterPro" id="IPR001258">
    <property type="entry name" value="NHL_repeat"/>
</dbReference>
<dbReference type="SUPFAM" id="SSF63829">
    <property type="entry name" value="Calcium-dependent phosphotriesterase"/>
    <property type="match status" value="1"/>
</dbReference>
<feature type="non-terminal residue" evidence="5">
    <location>
        <position position="1"/>
    </location>
</feature>
<accession>A0A8S2ZD57</accession>
<evidence type="ECO:0000256" key="1">
    <source>
        <dbReference type="ARBA" id="ARBA00022729"/>
    </source>
</evidence>
<dbReference type="PANTHER" id="PTHR10680:SF28">
    <property type="entry name" value="SMP-30_GLUCONOLACTONASE_LRE-LIKE REGION DOMAIN-CONTAINING PROTEIN"/>
    <property type="match status" value="1"/>
</dbReference>
<dbReference type="PROSITE" id="PS51125">
    <property type="entry name" value="NHL"/>
    <property type="match status" value="1"/>
</dbReference>
<dbReference type="GO" id="GO:0005576">
    <property type="term" value="C:extracellular region"/>
    <property type="evidence" value="ECO:0007669"/>
    <property type="project" value="TreeGrafter"/>
</dbReference>
<evidence type="ECO:0000256" key="2">
    <source>
        <dbReference type="ARBA" id="ARBA00022737"/>
    </source>
</evidence>
<feature type="non-terminal residue" evidence="5">
    <location>
        <position position="93"/>
    </location>
</feature>
<evidence type="ECO:0000313" key="5">
    <source>
        <dbReference type="EMBL" id="CAF4621872.1"/>
    </source>
</evidence>
<name>A0A8S2ZD57_9BILA</name>
<organism evidence="5 6">
    <name type="scientific">Didymodactylos carnosus</name>
    <dbReference type="NCBI Taxonomy" id="1234261"/>
    <lineage>
        <taxon>Eukaryota</taxon>
        <taxon>Metazoa</taxon>
        <taxon>Spiralia</taxon>
        <taxon>Gnathifera</taxon>
        <taxon>Rotifera</taxon>
        <taxon>Eurotatoria</taxon>
        <taxon>Bdelloidea</taxon>
        <taxon>Philodinida</taxon>
        <taxon>Philodinidae</taxon>
        <taxon>Didymodactylos</taxon>
    </lineage>
</organism>
<evidence type="ECO:0000256" key="4">
    <source>
        <dbReference type="PROSITE-ProRule" id="PRU00504"/>
    </source>
</evidence>
<dbReference type="PANTHER" id="PTHR10680">
    <property type="entry name" value="PEPTIDYL-GLYCINE ALPHA-AMIDATING MONOOXYGENASE"/>
    <property type="match status" value="1"/>
</dbReference>
<dbReference type="Gene3D" id="2.120.10.30">
    <property type="entry name" value="TolB, C-terminal domain"/>
    <property type="match status" value="1"/>
</dbReference>
<comment type="caution">
    <text evidence="5">The sequence shown here is derived from an EMBL/GenBank/DDBJ whole genome shotgun (WGS) entry which is preliminary data.</text>
</comment>
<dbReference type="OrthoDB" id="10002341at2759"/>
<evidence type="ECO:0000256" key="3">
    <source>
        <dbReference type="ARBA" id="ARBA00023180"/>
    </source>
</evidence>
<evidence type="ECO:0000313" key="6">
    <source>
        <dbReference type="Proteomes" id="UP000681722"/>
    </source>
</evidence>
<dbReference type="InterPro" id="IPR011042">
    <property type="entry name" value="6-blade_b-propeller_TolB-like"/>
</dbReference>
<feature type="repeat" description="NHL" evidence="4">
    <location>
        <begin position="21"/>
        <end position="51"/>
    </location>
</feature>
<dbReference type="EMBL" id="CAJOBC010133825">
    <property type="protein sequence ID" value="CAF4621872.1"/>
    <property type="molecule type" value="Genomic_DNA"/>
</dbReference>
<gene>
    <name evidence="5" type="ORF">SRO942_LOCUS49566</name>
</gene>
<protein>
    <recommendedName>
        <fullName evidence="7">NHL repeat-containing protein</fullName>
    </recommendedName>
</protein>
<dbReference type="Pfam" id="PF01436">
    <property type="entry name" value="NHL"/>
    <property type="match status" value="1"/>
</dbReference>
<dbReference type="Proteomes" id="UP000681722">
    <property type="component" value="Unassembled WGS sequence"/>
</dbReference>
<keyword evidence="3" id="KW-0325">Glycoprotein</keyword>
<keyword evidence="2" id="KW-0677">Repeat</keyword>
<evidence type="ECO:0008006" key="7">
    <source>
        <dbReference type="Google" id="ProtNLM"/>
    </source>
</evidence>
<proteinExistence type="predicted"/>
<keyword evidence="1" id="KW-0732">Signal</keyword>
<reference evidence="5" key="1">
    <citation type="submission" date="2021-02" db="EMBL/GenBank/DDBJ databases">
        <authorList>
            <person name="Nowell W R."/>
        </authorList>
    </citation>
    <scope>NUCLEOTIDE SEQUENCE</scope>
</reference>
<sequence>WNQNAITVAGGHEQGSRSNLLKYPYDLFIDNRNNLYVADRSNHRIQKWSTDAKEAQTVAGGNREGSSANQLWYPSSIYVDYNENLYIADSWNR</sequence>